<feature type="domain" description="DUF3644" evidence="2">
    <location>
        <begin position="8"/>
        <end position="205"/>
    </location>
</feature>
<accession>A0A0K1QRT4</accession>
<dbReference type="Pfam" id="PF12358">
    <property type="entry name" value="DUF3644"/>
    <property type="match status" value="1"/>
</dbReference>
<proteinExistence type="predicted"/>
<reference evidence="3 4" key="1">
    <citation type="journal article" date="2012" name="J. Bacteriol.">
        <title>Draft genome sequence of the cyanide-utilizing bacterium Pseudomonas fluorescens strain NCIMB 11764.</title>
        <authorList>
            <person name="Vilo C.A."/>
            <person name="Benedik M.J."/>
            <person name="Kunz D.A."/>
            <person name="Dong Q."/>
        </authorList>
    </citation>
    <scope>NUCLEOTIDE SEQUENCE [LARGE SCALE GENOMIC DNA]</scope>
    <source>
        <strain evidence="3 4">NCIMB 11764</strain>
    </source>
</reference>
<dbReference type="InterPro" id="IPR031158">
    <property type="entry name" value="GH10_AS"/>
</dbReference>
<feature type="active site" description="Nucleophile" evidence="1">
    <location>
        <position position="250"/>
    </location>
</feature>
<dbReference type="OrthoDB" id="1551227at2"/>
<organism evidence="3 4">
    <name type="scientific">Pseudomonas fluorescens NCIMB 11764</name>
    <dbReference type="NCBI Taxonomy" id="1221522"/>
    <lineage>
        <taxon>Bacteria</taxon>
        <taxon>Pseudomonadati</taxon>
        <taxon>Pseudomonadota</taxon>
        <taxon>Gammaproteobacteria</taxon>
        <taxon>Pseudomonadales</taxon>
        <taxon>Pseudomonadaceae</taxon>
        <taxon>Pseudomonas</taxon>
    </lineage>
</organism>
<evidence type="ECO:0000313" key="4">
    <source>
        <dbReference type="Proteomes" id="UP000017175"/>
    </source>
</evidence>
<dbReference type="AlphaFoldDB" id="A0A0K1QRT4"/>
<dbReference type="InterPro" id="IPR022104">
    <property type="entry name" value="DUF3644"/>
</dbReference>
<evidence type="ECO:0000313" key="3">
    <source>
        <dbReference type="EMBL" id="AKV08484.1"/>
    </source>
</evidence>
<evidence type="ECO:0000256" key="1">
    <source>
        <dbReference type="PROSITE-ProRule" id="PRU10061"/>
    </source>
</evidence>
<name>A0A0K1QRT4_PSEFL</name>
<dbReference type="EMBL" id="CP010945">
    <property type="protein sequence ID" value="AKV08484.1"/>
    <property type="molecule type" value="Genomic_DNA"/>
</dbReference>
<evidence type="ECO:0000259" key="2">
    <source>
        <dbReference type="Pfam" id="PF12358"/>
    </source>
</evidence>
<dbReference type="PROSITE" id="PS00591">
    <property type="entry name" value="GH10_1"/>
    <property type="match status" value="1"/>
</dbReference>
<sequence length="328" mass="38115">MKSRSRSMLDKSISAMLSAMEIYNKPDFKYREESFSVLCINAWELLFKAKILSLSSNKTASLYSMEYRTLKNGDKSKLPRPRTNRSGNPMSISMFEAFRIITEEFGSKIEKAVIDNITALSEIRDNSIHFINDDLLLSLKIQELGSASLQNYANIVKSWHGDILSKYNFYLMPISFFRGFDEAPGIMLNPKEKKVLDYINQIEKTYDDDDISSYNLTLRVDIKFQKVKSDAALPIQYSTDSNATKIIITELDISEKYPWDYQNLTTRLSRRFKDFKQNNSYHTIRKALETDEKFAHKRYLTPGSTTGIPKVFYNPNILKEFDAHYEKF</sequence>
<protein>
    <recommendedName>
        <fullName evidence="2">DUF3644 domain-containing protein</fullName>
    </recommendedName>
</protein>
<dbReference type="eggNOG" id="ENOG502Z8HD">
    <property type="taxonomic scope" value="Bacteria"/>
</dbReference>
<gene>
    <name evidence="3" type="ORF">B723_19620</name>
</gene>
<dbReference type="Proteomes" id="UP000017175">
    <property type="component" value="Chromosome"/>
</dbReference>
<dbReference type="RefSeq" id="WP_031318966.1">
    <property type="nucleotide sequence ID" value="NZ_CP010945.1"/>
</dbReference>